<protein>
    <submittedName>
        <fullName evidence="2">DUF4397 domain-containing protein</fullName>
    </submittedName>
</protein>
<dbReference type="KEGG" id="mgin:FRZ54_22095"/>
<dbReference type="Proteomes" id="UP000321479">
    <property type="component" value="Chromosome"/>
</dbReference>
<evidence type="ECO:0000313" key="3">
    <source>
        <dbReference type="Proteomes" id="UP000321479"/>
    </source>
</evidence>
<name>A0A5B8V3J7_9SPHI</name>
<dbReference type="EMBL" id="CP042436">
    <property type="protein sequence ID" value="QEC65146.1"/>
    <property type="molecule type" value="Genomic_DNA"/>
</dbReference>
<sequence length="245" mass="26709">MKKKHSGGVKVLIILFIMGAFAVPFISSCGKTSVNASSQNIQYQVVNLSPSLGPISLYINYRIYNNANFYYPRPSGYFYLSSINPPFQIRSSPNQTAGTIITVQGNILSMSDTLKPNLRYTLFVTGLLSDSSINRVFLTDTSSAPTTGRGKVRFLNASPLSGAFDLWANDRLAFSNAKYNIVTPYMELPAGSYNFNVYSQGTSTGVIGSEQNVTIQDGRLYTIYSYGVAGHTDSLAFGMGTITNK</sequence>
<dbReference type="InterPro" id="IPR025510">
    <property type="entry name" value="DUF4397"/>
</dbReference>
<gene>
    <name evidence="2" type="ORF">FRZ54_22095</name>
</gene>
<dbReference type="PROSITE" id="PS51257">
    <property type="entry name" value="PROKAR_LIPOPROTEIN"/>
    <property type="match status" value="1"/>
</dbReference>
<dbReference type="OrthoDB" id="794386at2"/>
<dbReference type="AlphaFoldDB" id="A0A5B8V3J7"/>
<evidence type="ECO:0000313" key="2">
    <source>
        <dbReference type="EMBL" id="QEC65146.1"/>
    </source>
</evidence>
<organism evidence="2 3">
    <name type="scientific">Mucilaginibacter ginsenosidivorans</name>
    <dbReference type="NCBI Taxonomy" id="398053"/>
    <lineage>
        <taxon>Bacteria</taxon>
        <taxon>Pseudomonadati</taxon>
        <taxon>Bacteroidota</taxon>
        <taxon>Sphingobacteriia</taxon>
        <taxon>Sphingobacteriales</taxon>
        <taxon>Sphingobacteriaceae</taxon>
        <taxon>Mucilaginibacter</taxon>
    </lineage>
</organism>
<feature type="domain" description="DUF4397" evidence="1">
    <location>
        <begin position="151"/>
        <end position="233"/>
    </location>
</feature>
<accession>A0A5B8V3J7</accession>
<dbReference type="RefSeq" id="WP_147033977.1">
    <property type="nucleotide sequence ID" value="NZ_CP042436.1"/>
</dbReference>
<dbReference type="Pfam" id="PF14344">
    <property type="entry name" value="DUF4397"/>
    <property type="match status" value="1"/>
</dbReference>
<keyword evidence="3" id="KW-1185">Reference proteome</keyword>
<evidence type="ECO:0000259" key="1">
    <source>
        <dbReference type="Pfam" id="PF14344"/>
    </source>
</evidence>
<reference evidence="2 3" key="1">
    <citation type="journal article" date="2017" name="Curr. Microbiol.">
        <title>Mucilaginibacter ginsenosidivorans sp. nov., Isolated from Soil of Ginseng Field.</title>
        <authorList>
            <person name="Kim M.M."/>
            <person name="Siddiqi M.Z."/>
            <person name="Im W.T."/>
        </authorList>
    </citation>
    <scope>NUCLEOTIDE SEQUENCE [LARGE SCALE GENOMIC DNA]</scope>
    <source>
        <strain evidence="2 3">Gsoil 3017</strain>
    </source>
</reference>
<proteinExistence type="predicted"/>